<gene>
    <name evidence="2" type="primary">sinI</name>
    <name evidence="2" type="ORF">FZC74_07905</name>
</gene>
<dbReference type="EMBL" id="VTEU01000002">
    <property type="protein sequence ID" value="TYS60064.1"/>
    <property type="molecule type" value="Genomic_DNA"/>
</dbReference>
<dbReference type="AlphaFoldDB" id="A0AA95B7J8"/>
<dbReference type="GO" id="GO:0046983">
    <property type="term" value="F:protein dimerization activity"/>
    <property type="evidence" value="ECO:0007669"/>
    <property type="project" value="InterPro"/>
</dbReference>
<dbReference type="InterPro" id="IPR036281">
    <property type="entry name" value="SinR/SinI_dimer_dom_sf"/>
</dbReference>
<evidence type="ECO:0000259" key="1">
    <source>
        <dbReference type="PROSITE" id="PS51500"/>
    </source>
</evidence>
<protein>
    <submittedName>
        <fullName evidence="2">DNA-binding anti-repressor SinI</fullName>
    </submittedName>
</protein>
<dbReference type="RefSeq" id="WP_148965517.1">
    <property type="nucleotide sequence ID" value="NZ_VTEU01000002.1"/>
</dbReference>
<proteinExistence type="predicted"/>
<sequence length="44" mass="5211">MVEYLDLDLEWVELILEAKDLGITDEEIRRFFEEARQGEALVGR</sequence>
<dbReference type="PROSITE" id="PS51500">
    <property type="entry name" value="SIN"/>
    <property type="match status" value="1"/>
</dbReference>
<dbReference type="SUPFAM" id="SSF47406">
    <property type="entry name" value="SinR repressor dimerisation domain-like"/>
    <property type="match status" value="1"/>
</dbReference>
<evidence type="ECO:0000313" key="2">
    <source>
        <dbReference type="EMBL" id="TYS60064.1"/>
    </source>
</evidence>
<feature type="domain" description="Sin" evidence="1">
    <location>
        <begin position="1"/>
        <end position="36"/>
    </location>
</feature>
<evidence type="ECO:0000313" key="3">
    <source>
        <dbReference type="Proteomes" id="UP000323393"/>
    </source>
</evidence>
<dbReference type="GO" id="GO:0006355">
    <property type="term" value="P:regulation of DNA-templated transcription"/>
    <property type="evidence" value="ECO:0007669"/>
    <property type="project" value="InterPro"/>
</dbReference>
<comment type="caution">
    <text evidence="2">The sequence shown here is derived from an EMBL/GenBank/DDBJ whole genome shotgun (WGS) entry which is preliminary data.</text>
</comment>
<dbReference type="Proteomes" id="UP000323393">
    <property type="component" value="Unassembled WGS sequence"/>
</dbReference>
<dbReference type="Pfam" id="PF08671">
    <property type="entry name" value="SinI"/>
    <property type="match status" value="1"/>
</dbReference>
<dbReference type="GO" id="GO:0003677">
    <property type="term" value="F:DNA binding"/>
    <property type="evidence" value="ECO:0007669"/>
    <property type="project" value="UniProtKB-KW"/>
</dbReference>
<name>A0AA95B7J8_9BACI</name>
<organism evidence="2 3">
    <name type="scientific">Sutcliffiella horikoshii</name>
    <dbReference type="NCBI Taxonomy" id="79883"/>
    <lineage>
        <taxon>Bacteria</taxon>
        <taxon>Bacillati</taxon>
        <taxon>Bacillota</taxon>
        <taxon>Bacilli</taxon>
        <taxon>Bacillales</taxon>
        <taxon>Bacillaceae</taxon>
        <taxon>Sutcliffiella</taxon>
    </lineage>
</organism>
<dbReference type="InterPro" id="IPR010981">
    <property type="entry name" value="SinR/SinI_dimer_dom"/>
</dbReference>
<reference evidence="2 3" key="1">
    <citation type="submission" date="2019-08" db="EMBL/GenBank/DDBJ databases">
        <title>Bacillus genomes from the desert of Cuatro Cienegas, Coahuila.</title>
        <authorList>
            <person name="Olmedo-Alvarez G."/>
        </authorList>
    </citation>
    <scope>NUCLEOTIDE SEQUENCE [LARGE SCALE GENOMIC DNA]</scope>
    <source>
        <strain evidence="2 3">CH88_3T</strain>
    </source>
</reference>
<keyword evidence="2" id="KW-0238">DNA-binding</keyword>
<accession>A0AA95B7J8</accession>